<comment type="caution">
    <text evidence="8">The sequence shown here is derived from an EMBL/GenBank/DDBJ whole genome shotgun (WGS) entry which is preliminary data.</text>
</comment>
<evidence type="ECO:0000256" key="4">
    <source>
        <dbReference type="ARBA" id="ARBA00022723"/>
    </source>
</evidence>
<keyword evidence="6" id="KW-0411">Iron-sulfur</keyword>
<dbReference type="SFLD" id="SFLDS00029">
    <property type="entry name" value="Radical_SAM"/>
    <property type="match status" value="1"/>
</dbReference>
<sequence length="391" mass="44943">MVECGFIVEENTDELSFLKFRFYRGAFSGRNLSLILLPTRVCNFKCVYCFEKEINDTMTDEDCKNILQFVRREIYIRKPEALVVSWYGGEPLLAFNTIKNLSMELLSITKSSKIEYEAGIVTNGYLLDENIAQELVNLNVKLIQITLDGPAEIHNKRRPLKNGSPTFHKIRESIVIAKRHFPQVEIRLNVDKENADVILEFLKEADWLYGKNTIVRPGRLRDYTDECFAYSSQERGLSANIYEDLYRKVREITSSKDEAVDPLFPSALPVRSFYCGAQTINTFTIGPGCRVYKCTSHLNPGDEVGALNPDGKFTPNKNFINYFFDQHPCEVEPCKSCKILPLCMGGCQVIRKKCKDEDELKAAICDHFWSLLNKFLEKTVLEQKGCINERW</sequence>
<evidence type="ECO:0000256" key="2">
    <source>
        <dbReference type="ARBA" id="ARBA00022485"/>
    </source>
</evidence>
<dbReference type="UniPathway" id="UPA00782"/>
<dbReference type="PROSITE" id="PS51918">
    <property type="entry name" value="RADICAL_SAM"/>
    <property type="match status" value="1"/>
</dbReference>
<dbReference type="AlphaFoldDB" id="A0A7V0Z5M9"/>
<feature type="domain" description="Radical SAM core" evidence="7">
    <location>
        <begin position="26"/>
        <end position="248"/>
    </location>
</feature>
<dbReference type="InterPro" id="IPR058240">
    <property type="entry name" value="rSAM_sf"/>
</dbReference>
<comment type="cofactor">
    <cofactor evidence="1">
        <name>[4Fe-4S] cluster</name>
        <dbReference type="ChEBI" id="CHEBI:49883"/>
    </cofactor>
</comment>
<keyword evidence="4" id="KW-0479">Metal-binding</keyword>
<dbReference type="InterPro" id="IPR007197">
    <property type="entry name" value="rSAM"/>
</dbReference>
<name>A0A7V0Z5M9_UNCW3</name>
<evidence type="ECO:0000256" key="5">
    <source>
        <dbReference type="ARBA" id="ARBA00023004"/>
    </source>
</evidence>
<keyword evidence="2" id="KW-0004">4Fe-4S</keyword>
<dbReference type="GO" id="GO:0051539">
    <property type="term" value="F:4 iron, 4 sulfur cluster binding"/>
    <property type="evidence" value="ECO:0007669"/>
    <property type="project" value="UniProtKB-KW"/>
</dbReference>
<reference evidence="8" key="1">
    <citation type="journal article" date="2020" name="mSystems">
        <title>Genome- and Community-Level Interaction Insights into Carbon Utilization and Element Cycling Functions of Hydrothermarchaeota in Hydrothermal Sediment.</title>
        <authorList>
            <person name="Zhou Z."/>
            <person name="Liu Y."/>
            <person name="Xu W."/>
            <person name="Pan J."/>
            <person name="Luo Z.H."/>
            <person name="Li M."/>
        </authorList>
    </citation>
    <scope>NUCLEOTIDE SEQUENCE [LARGE SCALE GENOMIC DNA]</scope>
    <source>
        <strain evidence="8">SpSt-258</strain>
    </source>
</reference>
<dbReference type="Pfam" id="PF04055">
    <property type="entry name" value="Radical_SAM"/>
    <property type="match status" value="1"/>
</dbReference>
<dbReference type="InterPro" id="IPR023885">
    <property type="entry name" value="4Fe4S-binding_SPASM_dom"/>
</dbReference>
<dbReference type="NCBIfam" id="TIGR04085">
    <property type="entry name" value="rSAM_more_4Fe4S"/>
    <property type="match status" value="1"/>
</dbReference>
<protein>
    <submittedName>
        <fullName evidence="8">Radical SAM protein</fullName>
    </submittedName>
</protein>
<dbReference type="Gene3D" id="3.20.20.70">
    <property type="entry name" value="Aldolase class I"/>
    <property type="match status" value="1"/>
</dbReference>
<proteinExistence type="predicted"/>
<evidence type="ECO:0000256" key="3">
    <source>
        <dbReference type="ARBA" id="ARBA00022691"/>
    </source>
</evidence>
<gene>
    <name evidence="8" type="ORF">ENP86_05890</name>
</gene>
<dbReference type="PANTHER" id="PTHR43787:SF3">
    <property type="entry name" value="ARYLSULFATASE REGULATORY PROTEIN"/>
    <property type="match status" value="1"/>
</dbReference>
<evidence type="ECO:0000256" key="1">
    <source>
        <dbReference type="ARBA" id="ARBA00001966"/>
    </source>
</evidence>
<dbReference type="CDD" id="cd01335">
    <property type="entry name" value="Radical_SAM"/>
    <property type="match status" value="1"/>
</dbReference>
<dbReference type="PANTHER" id="PTHR43787">
    <property type="entry name" value="FEMO COFACTOR BIOSYNTHESIS PROTEIN NIFB-RELATED"/>
    <property type="match status" value="1"/>
</dbReference>
<keyword evidence="3" id="KW-0949">S-adenosyl-L-methionine</keyword>
<dbReference type="InterPro" id="IPR013785">
    <property type="entry name" value="Aldolase_TIM"/>
</dbReference>
<dbReference type="SFLD" id="SFLDG01067">
    <property type="entry name" value="SPASM/twitch_domain_containing"/>
    <property type="match status" value="1"/>
</dbReference>
<dbReference type="EMBL" id="DSKY01000014">
    <property type="protein sequence ID" value="HDY59065.1"/>
    <property type="molecule type" value="Genomic_DNA"/>
</dbReference>
<evidence type="ECO:0000259" key="7">
    <source>
        <dbReference type="PROSITE" id="PS51918"/>
    </source>
</evidence>
<dbReference type="GO" id="GO:0046872">
    <property type="term" value="F:metal ion binding"/>
    <property type="evidence" value="ECO:0007669"/>
    <property type="project" value="UniProtKB-KW"/>
</dbReference>
<evidence type="ECO:0000313" key="8">
    <source>
        <dbReference type="EMBL" id="HDY59065.1"/>
    </source>
</evidence>
<dbReference type="SUPFAM" id="SSF102114">
    <property type="entry name" value="Radical SAM enzymes"/>
    <property type="match status" value="1"/>
</dbReference>
<evidence type="ECO:0000256" key="6">
    <source>
        <dbReference type="ARBA" id="ARBA00023014"/>
    </source>
</evidence>
<accession>A0A7V0Z5M9</accession>
<organism evidence="8">
    <name type="scientific">candidate division WOR-3 bacterium</name>
    <dbReference type="NCBI Taxonomy" id="2052148"/>
    <lineage>
        <taxon>Bacteria</taxon>
        <taxon>Bacteria division WOR-3</taxon>
    </lineage>
</organism>
<dbReference type="GO" id="GO:0003824">
    <property type="term" value="F:catalytic activity"/>
    <property type="evidence" value="ECO:0007669"/>
    <property type="project" value="InterPro"/>
</dbReference>
<keyword evidence="5" id="KW-0408">Iron</keyword>